<dbReference type="AlphaFoldDB" id="A0A166QAK1"/>
<dbReference type="Proteomes" id="UP000076532">
    <property type="component" value="Unassembled WGS sequence"/>
</dbReference>
<evidence type="ECO:0000313" key="4">
    <source>
        <dbReference type="Proteomes" id="UP000076532"/>
    </source>
</evidence>
<evidence type="ECO:0000256" key="2">
    <source>
        <dbReference type="SAM" id="MobiDB-lite"/>
    </source>
</evidence>
<keyword evidence="4" id="KW-1185">Reference proteome</keyword>
<evidence type="ECO:0000256" key="1">
    <source>
        <dbReference type="SAM" id="Coils"/>
    </source>
</evidence>
<dbReference type="OrthoDB" id="3071123at2759"/>
<feature type="compositionally biased region" description="Polar residues" evidence="2">
    <location>
        <begin position="26"/>
        <end position="46"/>
    </location>
</feature>
<proteinExistence type="predicted"/>
<keyword evidence="1" id="KW-0175">Coiled coil</keyword>
<name>A0A166QAK1_9AGAM</name>
<feature type="compositionally biased region" description="Low complexity" evidence="2">
    <location>
        <begin position="56"/>
        <end position="93"/>
    </location>
</feature>
<evidence type="ECO:0000313" key="3">
    <source>
        <dbReference type="EMBL" id="KZP26936.1"/>
    </source>
</evidence>
<dbReference type="EMBL" id="KV417511">
    <property type="protein sequence ID" value="KZP26936.1"/>
    <property type="molecule type" value="Genomic_DNA"/>
</dbReference>
<feature type="coiled-coil region" evidence="1">
    <location>
        <begin position="132"/>
        <end position="159"/>
    </location>
</feature>
<accession>A0A166QAK1</accession>
<organism evidence="3 4">
    <name type="scientific">Athelia psychrophila</name>
    <dbReference type="NCBI Taxonomy" id="1759441"/>
    <lineage>
        <taxon>Eukaryota</taxon>
        <taxon>Fungi</taxon>
        <taxon>Dikarya</taxon>
        <taxon>Basidiomycota</taxon>
        <taxon>Agaricomycotina</taxon>
        <taxon>Agaricomycetes</taxon>
        <taxon>Agaricomycetidae</taxon>
        <taxon>Atheliales</taxon>
        <taxon>Atheliaceae</taxon>
        <taxon>Athelia</taxon>
    </lineage>
</organism>
<gene>
    <name evidence="3" type="ORF">FIBSPDRAFT_1040430</name>
</gene>
<sequence length="449" mass="49707">MLQLSSHHSVSLSYFQAHPTMRRKQTQPLKQTELTTGRNTRNSNKPISPPVPSVPSPASSSESSGSTPSPGGSTTGSPSPAPSDAGDESSASTRHTRRTSISDLDVPGMDALGKTMEDISAAISSAKLSRPAIAELEELHELEQLVEKYQKAADWVKEQDHVKYTTVKAVPLSKTTIHLLESIGTEFPKRNHTLVGNATVTKEWLTSKKILSEKDLGKLEQWDKTVLTRTLKRLDNTVNDKVEASARMTIDQWVLELSGFCDELDVKIQIFPESVISESSDAPAVISYEKVRIRLTGLTDYLLWMVTGPKHNALKANKMGKDTFQRYQDIQNATVEFIYKESGARLMFIEAKNVHEKLRSHLAQVVAQIIAAICITRNNKATSGLKILGMPFALTNGKQWIFGVVSTGPEMKMKCMHTAELDFSGKETMLLTVLYIWATKSITELLRIL</sequence>
<reference evidence="3 4" key="1">
    <citation type="journal article" date="2016" name="Mol. Biol. Evol.">
        <title>Comparative Genomics of Early-Diverging Mushroom-Forming Fungi Provides Insights into the Origins of Lignocellulose Decay Capabilities.</title>
        <authorList>
            <person name="Nagy L.G."/>
            <person name="Riley R."/>
            <person name="Tritt A."/>
            <person name="Adam C."/>
            <person name="Daum C."/>
            <person name="Floudas D."/>
            <person name="Sun H."/>
            <person name="Yadav J.S."/>
            <person name="Pangilinan J."/>
            <person name="Larsson K.H."/>
            <person name="Matsuura K."/>
            <person name="Barry K."/>
            <person name="Labutti K."/>
            <person name="Kuo R."/>
            <person name="Ohm R.A."/>
            <person name="Bhattacharya S.S."/>
            <person name="Shirouzu T."/>
            <person name="Yoshinaga Y."/>
            <person name="Martin F.M."/>
            <person name="Grigoriev I.V."/>
            <person name="Hibbett D.S."/>
        </authorList>
    </citation>
    <scope>NUCLEOTIDE SEQUENCE [LARGE SCALE GENOMIC DNA]</scope>
    <source>
        <strain evidence="3 4">CBS 109695</strain>
    </source>
</reference>
<feature type="region of interest" description="Disordered" evidence="2">
    <location>
        <begin position="15"/>
        <end position="108"/>
    </location>
</feature>
<protein>
    <submittedName>
        <fullName evidence="3">Uncharacterized protein</fullName>
    </submittedName>
</protein>